<name>A0A2A2H165_METBR</name>
<dbReference type="PANTHER" id="PTHR37954:SF3">
    <property type="entry name" value="DUF169 DOMAIN-CONTAINING PROTEIN"/>
    <property type="match status" value="1"/>
</dbReference>
<dbReference type="InterPro" id="IPR003748">
    <property type="entry name" value="DUF169"/>
</dbReference>
<protein>
    <recommendedName>
        <fullName evidence="3">DUF169 domain-containing protein</fullName>
    </recommendedName>
</protein>
<dbReference type="RefSeq" id="WP_069583786.1">
    <property type="nucleotide sequence ID" value="NZ_LMVM01000040.1"/>
</dbReference>
<dbReference type="EMBL" id="LMVM01000040">
    <property type="protein sequence ID" value="PAV03085.1"/>
    <property type="molecule type" value="Genomic_DNA"/>
</dbReference>
<accession>A0A2A2H165</accession>
<proteinExistence type="predicted"/>
<sequence>MDYNELGNKLKEILKLENDPVAIKWSVKEPRDIEKEEGKSRFCAKITKAMRGKTFYATAEEEECMGGARYSGLKDPKEFPATMQSGAFLVPMGVYKNIPAVQRSWKNNLNVEYEIFNAVIFAPLVNAEFEPDVIFIVCNAKQGMEILHANAYDSGTHGLGADSGPICSSMAAVPYMTGKVTYGFGDVGSRQHMDISPEDIMVAIPASEFSRIIFNLEEMRTKKFFKEM</sequence>
<evidence type="ECO:0008006" key="3">
    <source>
        <dbReference type="Google" id="ProtNLM"/>
    </source>
</evidence>
<organism evidence="1 2">
    <name type="scientific">Methanobacterium bryantii</name>
    <dbReference type="NCBI Taxonomy" id="2161"/>
    <lineage>
        <taxon>Archaea</taxon>
        <taxon>Methanobacteriati</taxon>
        <taxon>Methanobacteriota</taxon>
        <taxon>Methanomada group</taxon>
        <taxon>Methanobacteria</taxon>
        <taxon>Methanobacteriales</taxon>
        <taxon>Methanobacteriaceae</taxon>
        <taxon>Methanobacterium</taxon>
    </lineage>
</organism>
<gene>
    <name evidence="1" type="ORF">ASJ80_07390</name>
</gene>
<dbReference type="PANTHER" id="PTHR37954">
    <property type="entry name" value="BLL4979 PROTEIN"/>
    <property type="match status" value="1"/>
</dbReference>
<dbReference type="Proteomes" id="UP000217784">
    <property type="component" value="Unassembled WGS sequence"/>
</dbReference>
<dbReference type="OrthoDB" id="81191at2157"/>
<reference evidence="1 2" key="1">
    <citation type="journal article" date="2017" name="BMC Genomics">
        <title>Genomic analysis of methanogenic archaea reveals a shift towards energy conservation.</title>
        <authorList>
            <person name="Gilmore S.P."/>
            <person name="Henske J.K."/>
            <person name="Sexton J.A."/>
            <person name="Solomon K.V."/>
            <person name="Seppala S."/>
            <person name="Yoo J.I."/>
            <person name="Huyett L.M."/>
            <person name="Pressman A."/>
            <person name="Cogan J.Z."/>
            <person name="Kivenson V."/>
            <person name="Peng X."/>
            <person name="Tan Y."/>
            <person name="Valentine D.L."/>
            <person name="O'Malley M.A."/>
        </authorList>
    </citation>
    <scope>NUCLEOTIDE SEQUENCE [LARGE SCALE GENOMIC DNA]</scope>
    <source>
        <strain evidence="1 2">M.o.H.</strain>
    </source>
</reference>
<keyword evidence="2" id="KW-1185">Reference proteome</keyword>
<dbReference type="AlphaFoldDB" id="A0A2A2H165"/>
<evidence type="ECO:0000313" key="1">
    <source>
        <dbReference type="EMBL" id="PAV03085.1"/>
    </source>
</evidence>
<comment type="caution">
    <text evidence="1">The sequence shown here is derived from an EMBL/GenBank/DDBJ whole genome shotgun (WGS) entry which is preliminary data.</text>
</comment>
<dbReference type="Pfam" id="PF02596">
    <property type="entry name" value="DUF169"/>
    <property type="match status" value="1"/>
</dbReference>
<evidence type="ECO:0000313" key="2">
    <source>
        <dbReference type="Proteomes" id="UP000217784"/>
    </source>
</evidence>